<dbReference type="InterPro" id="IPR011705">
    <property type="entry name" value="BACK"/>
</dbReference>
<dbReference type="OrthoDB" id="45365at2759"/>
<protein>
    <recommendedName>
        <fullName evidence="5">BTB domain-containing protein</fullName>
    </recommendedName>
</protein>
<feature type="domain" description="BTB" evidence="5">
    <location>
        <begin position="88"/>
        <end position="154"/>
    </location>
</feature>
<evidence type="ECO:0000256" key="1">
    <source>
        <dbReference type="ARBA" id="ARBA00022441"/>
    </source>
</evidence>
<dbReference type="Pfam" id="PF07707">
    <property type="entry name" value="BACK"/>
    <property type="match status" value="1"/>
</dbReference>
<feature type="region of interest" description="Disordered" evidence="4">
    <location>
        <begin position="1"/>
        <end position="63"/>
    </location>
</feature>
<dbReference type="InterPro" id="IPR000210">
    <property type="entry name" value="BTB/POZ_dom"/>
</dbReference>
<dbReference type="EMBL" id="CAJPEV010005316">
    <property type="protein sequence ID" value="CAG0903012.1"/>
    <property type="molecule type" value="Genomic_DNA"/>
</dbReference>
<evidence type="ECO:0000256" key="4">
    <source>
        <dbReference type="SAM" id="MobiDB-lite"/>
    </source>
</evidence>
<dbReference type="Gene3D" id="1.25.40.420">
    <property type="match status" value="1"/>
</dbReference>
<dbReference type="SUPFAM" id="SSF54695">
    <property type="entry name" value="POZ domain"/>
    <property type="match status" value="1"/>
</dbReference>
<name>A0A7R9FSN9_9CRUS</name>
<dbReference type="PANTHER" id="PTHR24412">
    <property type="entry name" value="KELCH PROTEIN"/>
    <property type="match status" value="1"/>
</dbReference>
<evidence type="ECO:0000256" key="2">
    <source>
        <dbReference type="ARBA" id="ARBA00022737"/>
    </source>
</evidence>
<dbReference type="Gene3D" id="3.30.710.10">
    <property type="entry name" value="Potassium Channel Kv1.1, Chain A"/>
    <property type="match status" value="1"/>
</dbReference>
<dbReference type="FunFam" id="3.30.710.10:FF:000001">
    <property type="entry name" value="Kelch-like family member 20"/>
    <property type="match status" value="1"/>
</dbReference>
<dbReference type="SMART" id="SM00225">
    <property type="entry name" value="BTB"/>
    <property type="match status" value="1"/>
</dbReference>
<evidence type="ECO:0000313" key="7">
    <source>
        <dbReference type="Proteomes" id="UP000677054"/>
    </source>
</evidence>
<keyword evidence="7" id="KW-1185">Reference proteome</keyword>
<dbReference type="PROSITE" id="PS50097">
    <property type="entry name" value="BTB"/>
    <property type="match status" value="1"/>
</dbReference>
<accession>A0A7R9FSN9</accession>
<reference evidence="6" key="1">
    <citation type="submission" date="2020-11" db="EMBL/GenBank/DDBJ databases">
        <authorList>
            <person name="Tran Van P."/>
        </authorList>
    </citation>
    <scope>NUCLEOTIDE SEQUENCE</scope>
</reference>
<keyword evidence="2" id="KW-0677">Repeat</keyword>
<keyword evidence="3" id="KW-0009">Actin-binding</keyword>
<feature type="compositionally biased region" description="Polar residues" evidence="4">
    <location>
        <begin position="19"/>
        <end position="30"/>
    </location>
</feature>
<dbReference type="GO" id="GO:0003779">
    <property type="term" value="F:actin binding"/>
    <property type="evidence" value="ECO:0007669"/>
    <property type="project" value="UniProtKB-KW"/>
</dbReference>
<proteinExistence type="predicted"/>
<dbReference type="InterPro" id="IPR011333">
    <property type="entry name" value="SKP1/BTB/POZ_sf"/>
</dbReference>
<organism evidence="6">
    <name type="scientific">Darwinula stevensoni</name>
    <dbReference type="NCBI Taxonomy" id="69355"/>
    <lineage>
        <taxon>Eukaryota</taxon>
        <taxon>Metazoa</taxon>
        <taxon>Ecdysozoa</taxon>
        <taxon>Arthropoda</taxon>
        <taxon>Crustacea</taxon>
        <taxon>Oligostraca</taxon>
        <taxon>Ostracoda</taxon>
        <taxon>Podocopa</taxon>
        <taxon>Podocopida</taxon>
        <taxon>Darwinulocopina</taxon>
        <taxon>Darwinuloidea</taxon>
        <taxon>Darwinulidae</taxon>
        <taxon>Darwinula</taxon>
    </lineage>
</organism>
<sequence length="341" mass="39039">MSSSDMNSRTEASRGEASAVNSLSRTSVSGSPGRLLLRNVSQSSLDESSQKQPGARPFTREKSPYFNAQHAPKAFETMNLMRKEKLLCDVILEADDVKIPAHKMVLAACSPYFYAMFNGFEERSQDRVTIREVEGSALELLVDYIYSSKIHVTEDNTLLPAANLLQLPDVRNACSDFLASQLHPSNCLGIRAFADLHACSELFHLAEAFAETHFSEVCDEEEFLSLDVEQVCQLISSDRLRIPSEEKVFECVMQWLKHDLPNRETNTVRLIEHVRLPLMSKEFVVHRVESEPLMRTHSSCKDFLIEALKYHHLEGEERHSYKFVLVYIPYEYILPFLVYYY</sequence>
<dbReference type="SMART" id="SM00875">
    <property type="entry name" value="BACK"/>
    <property type="match status" value="1"/>
</dbReference>
<dbReference type="Pfam" id="PF00651">
    <property type="entry name" value="BTB"/>
    <property type="match status" value="1"/>
</dbReference>
<keyword evidence="1" id="KW-0880">Kelch repeat</keyword>
<dbReference type="Proteomes" id="UP000677054">
    <property type="component" value="Unassembled WGS sequence"/>
</dbReference>
<feature type="compositionally biased region" description="Polar residues" evidence="4">
    <location>
        <begin position="1"/>
        <end position="10"/>
    </location>
</feature>
<dbReference type="EMBL" id="LR904833">
    <property type="protein sequence ID" value="CAD7253124.1"/>
    <property type="molecule type" value="Genomic_DNA"/>
</dbReference>
<feature type="compositionally biased region" description="Polar residues" evidence="4">
    <location>
        <begin position="39"/>
        <end position="52"/>
    </location>
</feature>
<gene>
    <name evidence="6" type="ORF">DSTB1V02_LOCUS12874</name>
</gene>
<evidence type="ECO:0000313" key="6">
    <source>
        <dbReference type="EMBL" id="CAD7253124.1"/>
    </source>
</evidence>
<evidence type="ECO:0000256" key="3">
    <source>
        <dbReference type="ARBA" id="ARBA00023203"/>
    </source>
</evidence>
<evidence type="ECO:0000259" key="5">
    <source>
        <dbReference type="PROSITE" id="PS50097"/>
    </source>
</evidence>
<dbReference type="FunFam" id="1.25.40.420:FF:000001">
    <property type="entry name" value="Kelch-like family member 12"/>
    <property type="match status" value="1"/>
</dbReference>
<dbReference type="AlphaFoldDB" id="A0A7R9FSN9"/>
<dbReference type="PANTHER" id="PTHR24412:SF466">
    <property type="entry name" value="RING CANAL KELCH PROTEIN"/>
    <property type="match status" value="1"/>
</dbReference>